<keyword evidence="4" id="KW-1185">Reference proteome</keyword>
<dbReference type="Proteomes" id="UP000223749">
    <property type="component" value="Chromosome"/>
</dbReference>
<dbReference type="InterPro" id="IPR028994">
    <property type="entry name" value="Integrin_alpha_N"/>
</dbReference>
<dbReference type="InterPro" id="IPR013517">
    <property type="entry name" value="FG-GAP"/>
</dbReference>
<dbReference type="KEGG" id="pgs:CPT03_05845"/>
<accession>A0A2D1U343</accession>
<feature type="signal peptide" evidence="2">
    <location>
        <begin position="1"/>
        <end position="25"/>
    </location>
</feature>
<organism evidence="3 4">
    <name type="scientific">Pedobacter ginsengisoli</name>
    <dbReference type="NCBI Taxonomy" id="363852"/>
    <lineage>
        <taxon>Bacteria</taxon>
        <taxon>Pseudomonadati</taxon>
        <taxon>Bacteroidota</taxon>
        <taxon>Sphingobacteriia</taxon>
        <taxon>Sphingobacteriales</taxon>
        <taxon>Sphingobacteriaceae</taxon>
        <taxon>Pedobacter</taxon>
    </lineage>
</organism>
<keyword evidence="1 2" id="KW-0732">Signal</keyword>
<evidence type="ECO:0000313" key="4">
    <source>
        <dbReference type="Proteomes" id="UP000223749"/>
    </source>
</evidence>
<dbReference type="PANTHER" id="PTHR44103">
    <property type="entry name" value="PROPROTEIN CONVERTASE P"/>
    <property type="match status" value="1"/>
</dbReference>
<dbReference type="RefSeq" id="WP_099437955.1">
    <property type="nucleotide sequence ID" value="NZ_CP024091.1"/>
</dbReference>
<name>A0A2D1U343_9SPHI</name>
<reference evidence="3 4" key="1">
    <citation type="submission" date="2017-10" db="EMBL/GenBank/DDBJ databases">
        <title>Whole genome of Pedobacter ginsengisoli T01R-27 isolated from tomato rhizosphere.</title>
        <authorList>
            <person name="Weon H.-Y."/>
            <person name="Lee S.A."/>
            <person name="Sang M.K."/>
            <person name="Song J."/>
        </authorList>
    </citation>
    <scope>NUCLEOTIDE SEQUENCE [LARGE SCALE GENOMIC DNA]</scope>
    <source>
        <strain evidence="3 4">T01R-27</strain>
    </source>
</reference>
<evidence type="ECO:0008006" key="5">
    <source>
        <dbReference type="Google" id="ProtNLM"/>
    </source>
</evidence>
<evidence type="ECO:0000256" key="1">
    <source>
        <dbReference type="ARBA" id="ARBA00022729"/>
    </source>
</evidence>
<dbReference type="Gene3D" id="2.130.10.130">
    <property type="entry name" value="Integrin alpha, N-terminal"/>
    <property type="match status" value="1"/>
</dbReference>
<proteinExistence type="predicted"/>
<protein>
    <recommendedName>
        <fullName evidence="5">Cysteine protease</fullName>
    </recommendedName>
</protein>
<dbReference type="EMBL" id="CP024091">
    <property type="protein sequence ID" value="ATP56013.1"/>
    <property type="molecule type" value="Genomic_DNA"/>
</dbReference>
<dbReference type="AlphaFoldDB" id="A0A2D1U343"/>
<evidence type="ECO:0000313" key="3">
    <source>
        <dbReference type="EMBL" id="ATP56013.1"/>
    </source>
</evidence>
<sequence>MKNVKRPLIACLVVCMSLLNNTGSAQVKNKNVKLIQFKKHILIDEFVTEGTAVGDINKDGKMDIVAGPYWFEAPDWKRHELDAPKKFNWRDSYSNSFLNYAMDVNLDGWLDVIRVDFPGEPAVWYENPKNKEGHWKMHALYSSVGNESPAFVDVDGDGRIDLLCADSKGNKMIWLKAPSMKGDTAWTVNVISDVKDRGTHQFTHGLGYGDINKDGRSDVFIKSGWWEAPEDRTQTNWTWHPANFGDDCSQMYAMDLDGDGDIDVVSASSHNYGIWWHEQVKDDQGNIDWKRHEILKTFSQTHGLAMVDVNKDGHPDLVTGKRFYAHNGHDPGEEEPAVLYWFEYKPGKVPSWIAHQIDDNSGIGLQVITQDMNKDKLMDIVIGNKKGVFYFEQIKN</sequence>
<dbReference type="OrthoDB" id="9816120at2"/>
<evidence type="ECO:0000256" key="2">
    <source>
        <dbReference type="SAM" id="SignalP"/>
    </source>
</evidence>
<dbReference type="Pfam" id="PF13517">
    <property type="entry name" value="FG-GAP_3"/>
    <property type="match status" value="2"/>
</dbReference>
<dbReference type="PANTHER" id="PTHR44103:SF1">
    <property type="entry name" value="PROPROTEIN CONVERTASE P"/>
    <property type="match status" value="1"/>
</dbReference>
<gene>
    <name evidence="3" type="ORF">CPT03_05845</name>
</gene>
<dbReference type="SUPFAM" id="SSF69318">
    <property type="entry name" value="Integrin alpha N-terminal domain"/>
    <property type="match status" value="1"/>
</dbReference>
<feature type="chain" id="PRO_5013749759" description="Cysteine protease" evidence="2">
    <location>
        <begin position="26"/>
        <end position="396"/>
    </location>
</feature>